<dbReference type="SUPFAM" id="SSF51905">
    <property type="entry name" value="FAD/NAD(P)-binding domain"/>
    <property type="match status" value="1"/>
</dbReference>
<feature type="domain" description="FAD/NAD(P)-binding" evidence="2">
    <location>
        <begin position="2"/>
        <end position="33"/>
    </location>
</feature>
<gene>
    <name evidence="3" type="ORF">IWA51_06435</name>
</gene>
<feature type="transmembrane region" description="Helical" evidence="1">
    <location>
        <begin position="12"/>
        <end position="29"/>
    </location>
</feature>
<evidence type="ECO:0000259" key="2">
    <source>
        <dbReference type="Pfam" id="PF07992"/>
    </source>
</evidence>
<dbReference type="InterPro" id="IPR023753">
    <property type="entry name" value="FAD/NAD-binding_dom"/>
</dbReference>
<name>A0A7T3V3X3_9SPIR</name>
<protein>
    <submittedName>
        <fullName evidence="3">FAD-dependent oxidoreductase</fullName>
    </submittedName>
</protein>
<keyword evidence="4" id="KW-1185">Reference proteome</keyword>
<dbReference type="EMBL" id="CP064936">
    <property type="protein sequence ID" value="QPZ99922.1"/>
    <property type="molecule type" value="Genomic_DNA"/>
</dbReference>
<evidence type="ECO:0000313" key="3">
    <source>
        <dbReference type="EMBL" id="QPZ99922.1"/>
    </source>
</evidence>
<dbReference type="InterPro" id="IPR036188">
    <property type="entry name" value="FAD/NAD-bd_sf"/>
</dbReference>
<dbReference type="Proteomes" id="UP000595224">
    <property type="component" value="Chromosome"/>
</dbReference>
<dbReference type="KEGG" id="tper:IWA51_06435"/>
<dbReference type="GO" id="GO:0016491">
    <property type="term" value="F:oxidoreductase activity"/>
    <property type="evidence" value="ECO:0007669"/>
    <property type="project" value="InterPro"/>
</dbReference>
<evidence type="ECO:0000313" key="4">
    <source>
        <dbReference type="Proteomes" id="UP000595224"/>
    </source>
</evidence>
<reference evidence="3 4" key="1">
    <citation type="submission" date="2020-11" db="EMBL/GenBank/DDBJ databases">
        <title>Treponema Peruensis nv. sp., first commensal Treponema isolated from human feces.</title>
        <authorList>
            <person name="Belkhou C."/>
            <person name="Raes J."/>
        </authorList>
    </citation>
    <scope>NUCLEOTIDE SEQUENCE [LARGE SCALE GENOMIC DNA]</scope>
    <source>
        <strain evidence="3 4">RCC2812</strain>
    </source>
</reference>
<keyword evidence="1" id="KW-0472">Membrane</keyword>
<dbReference type="Pfam" id="PF07992">
    <property type="entry name" value="Pyr_redox_2"/>
    <property type="match status" value="1"/>
</dbReference>
<dbReference type="Gene3D" id="3.50.50.60">
    <property type="entry name" value="FAD/NAD(P)-binding domain"/>
    <property type="match status" value="1"/>
</dbReference>
<dbReference type="AlphaFoldDB" id="A0A7T3V3X3"/>
<keyword evidence="1" id="KW-0812">Transmembrane</keyword>
<proteinExistence type="predicted"/>
<sequence length="42" mass="4612">MSLEKLPEKLVLIGAGYIGMEFASLYAAFGSKVLDYGVFRIL</sequence>
<organism evidence="3 4">
    <name type="scientific">Treponema peruense</name>
    <dbReference type="NCBI Taxonomy" id="2787628"/>
    <lineage>
        <taxon>Bacteria</taxon>
        <taxon>Pseudomonadati</taxon>
        <taxon>Spirochaetota</taxon>
        <taxon>Spirochaetia</taxon>
        <taxon>Spirochaetales</taxon>
        <taxon>Treponemataceae</taxon>
        <taxon>Treponema</taxon>
    </lineage>
</organism>
<evidence type="ECO:0000256" key="1">
    <source>
        <dbReference type="SAM" id="Phobius"/>
    </source>
</evidence>
<accession>A0A7T3V3X3</accession>
<keyword evidence="1" id="KW-1133">Transmembrane helix</keyword>